<feature type="active site" description="Proton donor/acceptor" evidence="7">
    <location>
        <position position="380"/>
    </location>
</feature>
<evidence type="ECO:0000256" key="3">
    <source>
        <dbReference type="ARBA" id="ARBA00022679"/>
    </source>
</evidence>
<dbReference type="Pfam" id="PF03734">
    <property type="entry name" value="YkuD"/>
    <property type="match status" value="1"/>
</dbReference>
<gene>
    <name evidence="9" type="ORF">FHG12_14375</name>
</gene>
<accession>A0A5B8A1F2</accession>
<comment type="pathway">
    <text evidence="1 7">Cell wall biogenesis; peptidoglycan biosynthesis.</text>
</comment>
<dbReference type="PANTHER" id="PTHR41533">
    <property type="entry name" value="L,D-TRANSPEPTIDASE HI_1667-RELATED"/>
    <property type="match status" value="1"/>
</dbReference>
<dbReference type="AlphaFoldDB" id="A0A5B8A1F2"/>
<dbReference type="SUPFAM" id="SSF141523">
    <property type="entry name" value="L,D-transpeptidase catalytic domain-like"/>
    <property type="match status" value="1"/>
</dbReference>
<comment type="similarity">
    <text evidence="2">Belongs to the YkuD family.</text>
</comment>
<proteinExistence type="inferred from homology"/>
<evidence type="ECO:0000256" key="1">
    <source>
        <dbReference type="ARBA" id="ARBA00004752"/>
    </source>
</evidence>
<evidence type="ECO:0000256" key="4">
    <source>
        <dbReference type="ARBA" id="ARBA00022960"/>
    </source>
</evidence>
<dbReference type="UniPathway" id="UPA00219"/>
<keyword evidence="3" id="KW-0808">Transferase</keyword>
<keyword evidence="6 7" id="KW-0961">Cell wall biogenesis/degradation</keyword>
<feature type="domain" description="L,D-TPase catalytic" evidence="8">
    <location>
        <begin position="248"/>
        <end position="428"/>
    </location>
</feature>
<dbReference type="GO" id="GO:0004180">
    <property type="term" value="F:carboxypeptidase activity"/>
    <property type="evidence" value="ECO:0007669"/>
    <property type="project" value="UniProtKB-ARBA"/>
</dbReference>
<dbReference type="OrthoDB" id="9778545at2"/>
<evidence type="ECO:0000313" key="10">
    <source>
        <dbReference type="Proteomes" id="UP000305398"/>
    </source>
</evidence>
<keyword evidence="4 7" id="KW-0133">Cell shape</keyword>
<dbReference type="PROSITE" id="PS52029">
    <property type="entry name" value="LD_TPASE"/>
    <property type="match status" value="1"/>
</dbReference>
<protein>
    <recommendedName>
        <fullName evidence="8">L,D-TPase catalytic domain-containing protein</fullName>
    </recommendedName>
</protein>
<evidence type="ECO:0000256" key="2">
    <source>
        <dbReference type="ARBA" id="ARBA00005992"/>
    </source>
</evidence>
<organism evidence="9 10">
    <name type="scientific">Hymenobacter jejuensis</name>
    <dbReference type="NCBI Taxonomy" id="2502781"/>
    <lineage>
        <taxon>Bacteria</taxon>
        <taxon>Pseudomonadati</taxon>
        <taxon>Bacteroidota</taxon>
        <taxon>Cytophagia</taxon>
        <taxon>Cytophagales</taxon>
        <taxon>Hymenobacteraceae</taxon>
        <taxon>Hymenobacter</taxon>
    </lineage>
</organism>
<dbReference type="RefSeq" id="WP_139516385.1">
    <property type="nucleotide sequence ID" value="NZ_CP040896.1"/>
</dbReference>
<dbReference type="Pfam" id="PF20142">
    <property type="entry name" value="Scaffold"/>
    <property type="match status" value="1"/>
</dbReference>
<dbReference type="InterPro" id="IPR005490">
    <property type="entry name" value="LD_TPept_cat_dom"/>
</dbReference>
<reference evidence="9 10" key="1">
    <citation type="submission" date="2019-06" db="EMBL/GenBank/DDBJ databases">
        <authorList>
            <person name="Srinivasan S."/>
        </authorList>
    </citation>
    <scope>NUCLEOTIDE SEQUENCE [LARGE SCALE GENOMIC DNA]</scope>
    <source>
        <strain evidence="9 10">17J68-5</strain>
    </source>
</reference>
<keyword evidence="10" id="KW-1185">Reference proteome</keyword>
<dbReference type="Gene3D" id="2.40.440.10">
    <property type="entry name" value="L,D-transpeptidase catalytic domain-like"/>
    <property type="match status" value="1"/>
</dbReference>
<dbReference type="GO" id="GO:0016740">
    <property type="term" value="F:transferase activity"/>
    <property type="evidence" value="ECO:0007669"/>
    <property type="project" value="UniProtKB-KW"/>
</dbReference>
<evidence type="ECO:0000259" key="8">
    <source>
        <dbReference type="PROSITE" id="PS52029"/>
    </source>
</evidence>
<evidence type="ECO:0000256" key="5">
    <source>
        <dbReference type="ARBA" id="ARBA00022984"/>
    </source>
</evidence>
<dbReference type="KEGG" id="hyj:FHG12_14375"/>
<sequence>MFPSLLLRFGHSLAVGGLVFLMSFSMGTPFIPASAGEVGAMPHSAQLPADLSAALREICTASALHTTDAVTEQVQQFYTLGGYAPVWTNENGPTDNARAGLQLLVAAQRYGLKPAEYEAAPLRSLLDSLQANPAQLQQRLTAEVRLTTALLRFSQHLYRGRIENSSVRAVQMSEEQPFEAAAHLSQALHSERFAQQLLTAQPNSRSYVRLLAAWQRLLQSDTAAARKMALPVALNLERLRWEPRVDSLYLVVNIPAYSLQVVRGAQVVRSHRVVVGKIETPTPEMYSKLSFFQTAPEWRMPQSIATKEVLPKLKRDRGYLASKGFRLYDQAGDRVDASEVNWSKISPANFAFQIRQAPSSRNALGNVVFRFANPYEIYLHDTPAKEAFQANYRALSHGCIRLQHASDLARFLLTRDSQRTKADRVEQMENSIDEGETKSFGLRAAVPLMVRYQTLDADGAQLRQLPDIYHRDETLARAWEGAPVEFASAATAQ</sequence>
<evidence type="ECO:0000256" key="7">
    <source>
        <dbReference type="PROSITE-ProRule" id="PRU01373"/>
    </source>
</evidence>
<dbReference type="GO" id="GO:0008360">
    <property type="term" value="P:regulation of cell shape"/>
    <property type="evidence" value="ECO:0007669"/>
    <property type="project" value="UniProtKB-UniRule"/>
</dbReference>
<dbReference type="InterPro" id="IPR038063">
    <property type="entry name" value="Transpep_catalytic_dom"/>
</dbReference>
<dbReference type="GO" id="GO:0009252">
    <property type="term" value="P:peptidoglycan biosynthetic process"/>
    <property type="evidence" value="ECO:0007669"/>
    <property type="project" value="UniProtKB-UniPathway"/>
</dbReference>
<name>A0A5B8A1F2_9BACT</name>
<feature type="active site" description="Nucleophile" evidence="7">
    <location>
        <position position="399"/>
    </location>
</feature>
<dbReference type="EMBL" id="CP040896">
    <property type="protein sequence ID" value="QDA61211.1"/>
    <property type="molecule type" value="Genomic_DNA"/>
</dbReference>
<dbReference type="Proteomes" id="UP000305398">
    <property type="component" value="Chromosome"/>
</dbReference>
<evidence type="ECO:0000256" key="6">
    <source>
        <dbReference type="ARBA" id="ARBA00023316"/>
    </source>
</evidence>
<evidence type="ECO:0000313" key="9">
    <source>
        <dbReference type="EMBL" id="QDA61211.1"/>
    </source>
</evidence>
<dbReference type="GO" id="GO:0071555">
    <property type="term" value="P:cell wall organization"/>
    <property type="evidence" value="ECO:0007669"/>
    <property type="project" value="UniProtKB-UniRule"/>
</dbReference>
<keyword evidence="5 7" id="KW-0573">Peptidoglycan synthesis</keyword>
<dbReference type="InterPro" id="IPR045380">
    <property type="entry name" value="LD_TPept_scaffold_dom"/>
</dbReference>
<dbReference type="PANTHER" id="PTHR41533:SF2">
    <property type="entry name" value="BLR7131 PROTEIN"/>
    <property type="match status" value="1"/>
</dbReference>
<dbReference type="InterPro" id="IPR052905">
    <property type="entry name" value="LD-transpeptidase_YkuD-like"/>
</dbReference>
<dbReference type="CDD" id="cd16913">
    <property type="entry name" value="YkuD_like"/>
    <property type="match status" value="1"/>
</dbReference>